<keyword evidence="5 7" id="KW-1133">Transmembrane helix</keyword>
<evidence type="ECO:0000256" key="3">
    <source>
        <dbReference type="ARBA" id="ARBA00022679"/>
    </source>
</evidence>
<evidence type="ECO:0000313" key="8">
    <source>
        <dbReference type="EMBL" id="GAG89395.1"/>
    </source>
</evidence>
<comment type="subcellular location">
    <subcellularLocation>
        <location evidence="1">Cell membrane</location>
        <topology evidence="1">Multi-pass membrane protein</topology>
    </subcellularLocation>
</comment>
<organism evidence="8">
    <name type="scientific">marine sediment metagenome</name>
    <dbReference type="NCBI Taxonomy" id="412755"/>
    <lineage>
        <taxon>unclassified sequences</taxon>
        <taxon>metagenomes</taxon>
        <taxon>ecological metagenomes</taxon>
    </lineage>
</organism>
<evidence type="ECO:0000256" key="2">
    <source>
        <dbReference type="ARBA" id="ARBA00022475"/>
    </source>
</evidence>
<evidence type="ECO:0000256" key="4">
    <source>
        <dbReference type="ARBA" id="ARBA00022692"/>
    </source>
</evidence>
<dbReference type="GO" id="GO:0005886">
    <property type="term" value="C:plasma membrane"/>
    <property type="evidence" value="ECO:0007669"/>
    <property type="project" value="UniProtKB-SubCell"/>
</dbReference>
<keyword evidence="4 7" id="KW-0812">Transmembrane</keyword>
<accession>X1B321</accession>
<dbReference type="GO" id="GO:0009103">
    <property type="term" value="P:lipopolysaccharide biosynthetic process"/>
    <property type="evidence" value="ECO:0007669"/>
    <property type="project" value="TreeGrafter"/>
</dbReference>
<feature type="transmembrane region" description="Helical" evidence="7">
    <location>
        <begin position="61"/>
        <end position="84"/>
    </location>
</feature>
<dbReference type="AlphaFoldDB" id="X1B321"/>
<dbReference type="InterPro" id="IPR000715">
    <property type="entry name" value="Glycosyl_transferase_4"/>
</dbReference>
<keyword evidence="6 7" id="KW-0472">Membrane</keyword>
<feature type="transmembrane region" description="Helical" evidence="7">
    <location>
        <begin position="96"/>
        <end position="113"/>
    </location>
</feature>
<feature type="transmembrane region" description="Helical" evidence="7">
    <location>
        <begin position="125"/>
        <end position="145"/>
    </location>
</feature>
<keyword evidence="3" id="KW-0808">Transferase</keyword>
<dbReference type="PANTHER" id="PTHR22926:SF3">
    <property type="entry name" value="UNDECAPRENYL-PHOSPHATE ALPHA-N-ACETYLGLUCOSAMINYL 1-PHOSPHATE TRANSFERASE"/>
    <property type="match status" value="1"/>
</dbReference>
<sequence>MIFDNIIGPERPVTWVFRFWPILAGSFAGSLGATWLCKKIAIKFGIVDRPDDLVKTHKEPIAYLGGIGMLVGLTVGILVGINFLGNEEIFSPASKWLLGILAGGAIACFVGLADDIFDIKPTTKFLGQILAAVILLLAGIVPNLYRIADPLNLPLPHSLETILSIFIVIFFVLGATNSLNLLDGLDGLCAGVTAIITIAMLLLSIHLATWGFSEVGDPVRIIICLGLVGGVFGFLPFNRYPAKIF</sequence>
<evidence type="ECO:0000256" key="7">
    <source>
        <dbReference type="SAM" id="Phobius"/>
    </source>
</evidence>
<name>X1B321_9ZZZZ</name>
<dbReference type="GO" id="GO:0016780">
    <property type="term" value="F:phosphotransferase activity, for other substituted phosphate groups"/>
    <property type="evidence" value="ECO:0007669"/>
    <property type="project" value="InterPro"/>
</dbReference>
<dbReference type="EMBL" id="BART01010545">
    <property type="protein sequence ID" value="GAG89395.1"/>
    <property type="molecule type" value="Genomic_DNA"/>
</dbReference>
<dbReference type="GO" id="GO:0044038">
    <property type="term" value="P:cell wall macromolecule biosynthetic process"/>
    <property type="evidence" value="ECO:0007669"/>
    <property type="project" value="TreeGrafter"/>
</dbReference>
<evidence type="ECO:0000256" key="1">
    <source>
        <dbReference type="ARBA" id="ARBA00004651"/>
    </source>
</evidence>
<dbReference type="PANTHER" id="PTHR22926">
    <property type="entry name" value="PHOSPHO-N-ACETYLMURAMOYL-PENTAPEPTIDE-TRANSFERASE"/>
    <property type="match status" value="1"/>
</dbReference>
<protein>
    <recommendedName>
        <fullName evidence="9">Phospho-N-acetylmuramoyl-pentapeptide-transferase</fullName>
    </recommendedName>
</protein>
<dbReference type="GO" id="GO:0071555">
    <property type="term" value="P:cell wall organization"/>
    <property type="evidence" value="ECO:0007669"/>
    <property type="project" value="TreeGrafter"/>
</dbReference>
<feature type="transmembrane region" description="Helical" evidence="7">
    <location>
        <begin position="188"/>
        <end position="212"/>
    </location>
</feature>
<evidence type="ECO:0000256" key="5">
    <source>
        <dbReference type="ARBA" id="ARBA00022989"/>
    </source>
</evidence>
<reference evidence="8" key="1">
    <citation type="journal article" date="2014" name="Front. Microbiol.">
        <title>High frequency of phylogenetically diverse reductive dehalogenase-homologous genes in deep subseafloor sedimentary metagenomes.</title>
        <authorList>
            <person name="Kawai M."/>
            <person name="Futagami T."/>
            <person name="Toyoda A."/>
            <person name="Takaki Y."/>
            <person name="Nishi S."/>
            <person name="Hori S."/>
            <person name="Arai W."/>
            <person name="Tsubouchi T."/>
            <person name="Morono Y."/>
            <person name="Uchiyama I."/>
            <person name="Ito T."/>
            <person name="Fujiyama A."/>
            <person name="Inagaki F."/>
            <person name="Takami H."/>
        </authorList>
    </citation>
    <scope>NUCLEOTIDE SEQUENCE</scope>
    <source>
        <strain evidence="8">Expedition CK06-06</strain>
    </source>
</reference>
<evidence type="ECO:0008006" key="9">
    <source>
        <dbReference type="Google" id="ProtNLM"/>
    </source>
</evidence>
<dbReference type="Pfam" id="PF00953">
    <property type="entry name" value="Glycos_transf_4"/>
    <property type="match status" value="1"/>
</dbReference>
<proteinExistence type="predicted"/>
<comment type="caution">
    <text evidence="8">The sequence shown here is derived from an EMBL/GenBank/DDBJ whole genome shotgun (WGS) entry which is preliminary data.</text>
</comment>
<feature type="transmembrane region" description="Helical" evidence="7">
    <location>
        <begin position="218"/>
        <end position="237"/>
    </location>
</feature>
<keyword evidence="2" id="KW-1003">Cell membrane</keyword>
<dbReference type="CDD" id="cd06853">
    <property type="entry name" value="GT_WecA_like"/>
    <property type="match status" value="1"/>
</dbReference>
<feature type="transmembrane region" description="Helical" evidence="7">
    <location>
        <begin position="157"/>
        <end position="176"/>
    </location>
</feature>
<gene>
    <name evidence="8" type="ORF">S01H4_22879</name>
</gene>
<feature type="non-terminal residue" evidence="8">
    <location>
        <position position="245"/>
    </location>
</feature>
<evidence type="ECO:0000256" key="6">
    <source>
        <dbReference type="ARBA" id="ARBA00023136"/>
    </source>
</evidence>
<feature type="transmembrane region" description="Helical" evidence="7">
    <location>
        <begin position="19"/>
        <end position="41"/>
    </location>
</feature>